<gene>
    <name evidence="1" type="ORF">CPAV1605_720</name>
</gene>
<proteinExistence type="predicted"/>
<accession>A0A5E8CLK7</accession>
<organism evidence="1">
    <name type="scientific">seawater metagenome</name>
    <dbReference type="NCBI Taxonomy" id="1561972"/>
    <lineage>
        <taxon>unclassified sequences</taxon>
        <taxon>metagenomes</taxon>
        <taxon>ecological metagenomes</taxon>
    </lineage>
</organism>
<evidence type="ECO:0000313" key="1">
    <source>
        <dbReference type="EMBL" id="VVU94995.1"/>
    </source>
</evidence>
<dbReference type="EMBL" id="CABVLZ010000003">
    <property type="protein sequence ID" value="VVU94995.1"/>
    <property type="molecule type" value="Genomic_DNA"/>
</dbReference>
<sequence length="43" mass="5199">MYYVFLLIILFVIYKIYNSESLRQFKLACKGPYFEGNRLDDVD</sequence>
<dbReference type="AlphaFoldDB" id="A0A5E8CLK7"/>
<protein>
    <submittedName>
        <fullName evidence="1">Uncharacterized protein</fullName>
    </submittedName>
</protein>
<reference evidence="1" key="1">
    <citation type="submission" date="2019-09" db="EMBL/GenBank/DDBJ databases">
        <authorList>
            <person name="Needham M D."/>
        </authorList>
    </citation>
    <scope>NUCLEOTIDE SEQUENCE</scope>
</reference>
<name>A0A5E8CLK7_9ZZZZ</name>